<dbReference type="GO" id="GO:0005524">
    <property type="term" value="F:ATP binding"/>
    <property type="evidence" value="ECO:0007669"/>
    <property type="project" value="UniProtKB-KW"/>
</dbReference>
<evidence type="ECO:0000313" key="8">
    <source>
        <dbReference type="Proteomes" id="UP000724874"/>
    </source>
</evidence>
<keyword evidence="3" id="KW-0344">Guanine-nucleotide releasing factor</keyword>
<dbReference type="InterPro" id="IPR001245">
    <property type="entry name" value="Ser-Thr/Tyr_kinase_cat_dom"/>
</dbReference>
<dbReference type="PANTHER" id="PTHR24418">
    <property type="entry name" value="TYROSINE-PROTEIN KINASE"/>
    <property type="match status" value="1"/>
</dbReference>
<comment type="caution">
    <text evidence="7">The sequence shown here is derived from an EMBL/GenBank/DDBJ whole genome shotgun (WGS) entry which is preliminary data.</text>
</comment>
<proteinExistence type="predicted"/>
<dbReference type="EMBL" id="JADNYJ010000020">
    <property type="protein sequence ID" value="KAF8906062.1"/>
    <property type="molecule type" value="Genomic_DNA"/>
</dbReference>
<dbReference type="Proteomes" id="UP000724874">
    <property type="component" value="Unassembled WGS sequence"/>
</dbReference>
<evidence type="ECO:0000256" key="1">
    <source>
        <dbReference type="ARBA" id="ARBA00022741"/>
    </source>
</evidence>
<dbReference type="GO" id="GO:0004672">
    <property type="term" value="F:protein kinase activity"/>
    <property type="evidence" value="ECO:0007669"/>
    <property type="project" value="InterPro"/>
</dbReference>
<dbReference type="Gene3D" id="1.10.510.10">
    <property type="entry name" value="Transferase(Phosphotransferase) domain 1"/>
    <property type="match status" value="1"/>
</dbReference>
<keyword evidence="2" id="KW-0067">ATP-binding</keyword>
<dbReference type="InterPro" id="IPR011009">
    <property type="entry name" value="Kinase-like_dom_sf"/>
</dbReference>
<dbReference type="GO" id="GO:0007264">
    <property type="term" value="P:small GTPase-mediated signal transduction"/>
    <property type="evidence" value="ECO:0007669"/>
    <property type="project" value="InterPro"/>
</dbReference>
<dbReference type="Pfam" id="PF07714">
    <property type="entry name" value="PK_Tyr_Ser-Thr"/>
    <property type="match status" value="1"/>
</dbReference>
<dbReference type="PROSITE" id="PS50011">
    <property type="entry name" value="PROTEIN_KINASE_DOM"/>
    <property type="match status" value="1"/>
</dbReference>
<dbReference type="InterPro" id="IPR059179">
    <property type="entry name" value="MLKL-like_MCAfunc"/>
</dbReference>
<dbReference type="InterPro" id="IPR000719">
    <property type="entry name" value="Prot_kinase_dom"/>
</dbReference>
<dbReference type="Gene3D" id="1.10.840.10">
    <property type="entry name" value="Ras guanine-nucleotide exchange factors catalytic domain"/>
    <property type="match status" value="1"/>
</dbReference>
<dbReference type="Pfam" id="PF00617">
    <property type="entry name" value="RasGEF"/>
    <property type="match status" value="1"/>
</dbReference>
<dbReference type="OrthoDB" id="4062651at2759"/>
<evidence type="ECO:0008006" key="9">
    <source>
        <dbReference type="Google" id="ProtNLM"/>
    </source>
</evidence>
<dbReference type="SUPFAM" id="SSF56112">
    <property type="entry name" value="Protein kinase-like (PK-like)"/>
    <property type="match status" value="1"/>
</dbReference>
<dbReference type="PROSITE" id="PS50009">
    <property type="entry name" value="RASGEF_CAT"/>
    <property type="match status" value="1"/>
</dbReference>
<dbReference type="InterPro" id="IPR050198">
    <property type="entry name" value="Non-receptor_tyrosine_kinases"/>
</dbReference>
<evidence type="ECO:0000256" key="2">
    <source>
        <dbReference type="ARBA" id="ARBA00022840"/>
    </source>
</evidence>
<reference evidence="7" key="1">
    <citation type="submission" date="2020-11" db="EMBL/GenBank/DDBJ databases">
        <authorList>
            <consortium name="DOE Joint Genome Institute"/>
            <person name="Ahrendt S."/>
            <person name="Riley R."/>
            <person name="Andreopoulos W."/>
            <person name="LaButti K."/>
            <person name="Pangilinan J."/>
            <person name="Ruiz-duenas F.J."/>
            <person name="Barrasa J.M."/>
            <person name="Sanchez-Garcia M."/>
            <person name="Camarero S."/>
            <person name="Miyauchi S."/>
            <person name="Serrano A."/>
            <person name="Linde D."/>
            <person name="Babiker R."/>
            <person name="Drula E."/>
            <person name="Ayuso-Fernandez I."/>
            <person name="Pacheco R."/>
            <person name="Padilla G."/>
            <person name="Ferreira P."/>
            <person name="Barriuso J."/>
            <person name="Kellner H."/>
            <person name="Castanera R."/>
            <person name="Alfaro M."/>
            <person name="Ramirez L."/>
            <person name="Pisabarro A.G."/>
            <person name="Kuo A."/>
            <person name="Tritt A."/>
            <person name="Lipzen A."/>
            <person name="He G."/>
            <person name="Yan M."/>
            <person name="Ng V."/>
            <person name="Cullen D."/>
            <person name="Martin F."/>
            <person name="Rosso M.-N."/>
            <person name="Henrissat B."/>
            <person name="Hibbett D."/>
            <person name="Martinez A.T."/>
            <person name="Grigoriev I.V."/>
        </authorList>
    </citation>
    <scope>NUCLEOTIDE SEQUENCE</scope>
    <source>
        <strain evidence="7">AH 44721</strain>
    </source>
</reference>
<name>A0A9P5NV05_GYMJU</name>
<evidence type="ECO:0000259" key="5">
    <source>
        <dbReference type="PROSITE" id="PS50009"/>
    </source>
</evidence>
<evidence type="ECO:0000256" key="4">
    <source>
        <dbReference type="SAM" id="MobiDB-lite"/>
    </source>
</evidence>
<keyword evidence="8" id="KW-1185">Reference proteome</keyword>
<keyword evidence="1" id="KW-0547">Nucleotide-binding</keyword>
<feature type="domain" description="Protein kinase" evidence="6">
    <location>
        <begin position="220"/>
        <end position="484"/>
    </location>
</feature>
<dbReference type="InterPro" id="IPR036964">
    <property type="entry name" value="RASGEF_cat_dom_sf"/>
</dbReference>
<evidence type="ECO:0000313" key="7">
    <source>
        <dbReference type="EMBL" id="KAF8906062.1"/>
    </source>
</evidence>
<dbReference type="AlphaFoldDB" id="A0A9P5NV05"/>
<evidence type="ECO:0000259" key="6">
    <source>
        <dbReference type="PROSITE" id="PS50011"/>
    </source>
</evidence>
<sequence>MSLQDLLGLAPVPGLATGVNILTSTFKEVQNVKTFIKELSARCIRLMIALRDSSKGLEGTHMIEIADEIEVIVSHVDRKVREWATWTQLKSFLQQGEIKEGIDRLHRDIDASMMKFHATTMELSRGQLESRATHDRDKAEMRELLRMIVKNTDNMKDLLNMQSSRDSNPVEEMMESLQTELMDPSIQASEEEAFKAGLWMLHEETSRLPPLANLTGQVTLLSRDTIRKGSFNDIYLGLWLDQESVALRFPRTLVNNAEVQQRFQREVSIWRELKHPNVVPLYGVVYIAEDLYTVSPWMDNGTVVDYVKKSPSADRMKLLTDAASGLEYLHKKGIVHGDLRGASPGVFVLVNLLVSKDGVVRLSDFGLSKFLEDCGKGIVTSDDINPRWFAPELIKQSGPVSTHSDIWSFAMVCLEILSGQMPYSNITRDIAVLREVDNGKLPQRPGRLATSQGLTDDMWAFMITCWQDKPDIRPSILDVKTRLLELRGVISPLGRSTSMAGHNKGPVFSRTNNQFSIAMARVNSRPSTATSDMSTVSSILETKSELMRHDVQAGHGHQWRPGESNPSAELGSVNSTSLDSLPITSFSGERPVHIVHHSLLEIPPSPPSSFSTRSVLHFRLETEARSYEKVATDSTRSFSSTTSGHLTGPIKEAVLDSRMIVNVVNGVVTSGTLEGLVDRLITNFNLRGDLDYREISDVASSWLSCTGLSNDRQMQVDYKLLTQMKLFCESAIQMKNSTTMVDKAKDILWQVEERARTDNLSSVIPLLPCRRLFADIGHQALRLGDCPYPPRRRQIQGFGCPDYIAHLKRHPGYNNVEGMPKLRNFSSLVAIATTLHSVTVERLRATRAELTVQMQGKLDALQDIIDPSSNHRSYRAALNEATNPDERQHCIPWLAIHLKELNLVFQR</sequence>
<dbReference type="InterPro" id="IPR023578">
    <property type="entry name" value="Ras_GEF_dom_sf"/>
</dbReference>
<evidence type="ECO:0000256" key="3">
    <source>
        <dbReference type="PROSITE-ProRule" id="PRU00168"/>
    </source>
</evidence>
<protein>
    <recommendedName>
        <fullName evidence="9">Protein kinase domain-containing protein</fullName>
    </recommendedName>
</protein>
<feature type="domain" description="Ras-GEF" evidence="5">
    <location>
        <begin position="730"/>
        <end position="907"/>
    </location>
</feature>
<dbReference type="GO" id="GO:0005085">
    <property type="term" value="F:guanyl-nucleotide exchange factor activity"/>
    <property type="evidence" value="ECO:0007669"/>
    <property type="project" value="UniProtKB-KW"/>
</dbReference>
<organism evidence="7 8">
    <name type="scientific">Gymnopilus junonius</name>
    <name type="common">Spectacular rustgill mushroom</name>
    <name type="synonym">Gymnopilus spectabilis subsp. junonius</name>
    <dbReference type="NCBI Taxonomy" id="109634"/>
    <lineage>
        <taxon>Eukaryota</taxon>
        <taxon>Fungi</taxon>
        <taxon>Dikarya</taxon>
        <taxon>Basidiomycota</taxon>
        <taxon>Agaricomycotina</taxon>
        <taxon>Agaricomycetes</taxon>
        <taxon>Agaricomycetidae</taxon>
        <taxon>Agaricales</taxon>
        <taxon>Agaricineae</taxon>
        <taxon>Hymenogastraceae</taxon>
        <taxon>Gymnopilus</taxon>
    </lineage>
</organism>
<gene>
    <name evidence="7" type="ORF">CPB84DRAFT_1844704</name>
</gene>
<accession>A0A9P5NV05</accession>
<dbReference type="SUPFAM" id="SSF48366">
    <property type="entry name" value="Ras GEF"/>
    <property type="match status" value="1"/>
</dbReference>
<feature type="region of interest" description="Disordered" evidence="4">
    <location>
        <begin position="552"/>
        <end position="571"/>
    </location>
</feature>
<dbReference type="CDD" id="cd21037">
    <property type="entry name" value="MLKL_NTD"/>
    <property type="match status" value="1"/>
</dbReference>
<dbReference type="InterPro" id="IPR001895">
    <property type="entry name" value="RASGEF_cat_dom"/>
</dbReference>